<feature type="domain" description="Bacterial bifunctional deaminase-reductase C-terminal" evidence="1">
    <location>
        <begin position="8"/>
        <end position="161"/>
    </location>
</feature>
<gene>
    <name evidence="2" type="ORF">BJBARM4_0221</name>
</gene>
<dbReference type="SUPFAM" id="SSF53597">
    <property type="entry name" value="Dihydrofolate reductase-like"/>
    <property type="match status" value="1"/>
</dbReference>
<dbReference type="Gene3D" id="3.40.430.10">
    <property type="entry name" value="Dihydrofolate Reductase, subunit A"/>
    <property type="match status" value="1"/>
</dbReference>
<dbReference type="InterPro" id="IPR024072">
    <property type="entry name" value="DHFR-like_dom_sf"/>
</dbReference>
<name>D2EER8_PARA4</name>
<dbReference type="PANTHER" id="PTHR38011:SF11">
    <property type="entry name" value="2,5-DIAMINO-6-RIBOSYLAMINO-4(3H)-PYRIMIDINONE 5'-PHOSPHATE REDUCTASE"/>
    <property type="match status" value="1"/>
</dbReference>
<dbReference type="Proteomes" id="UP000009375">
    <property type="component" value="Unassembled WGS sequence"/>
</dbReference>
<dbReference type="AlphaFoldDB" id="D2EER8"/>
<organism evidence="2 3">
    <name type="scientific">Candidatus Parvarchaeum acidiphilum ARMAN-4</name>
    <dbReference type="NCBI Taxonomy" id="662760"/>
    <lineage>
        <taxon>Archaea</taxon>
        <taxon>Candidatus Parvarchaeota</taxon>
        <taxon>Candidatus Parvarchaeum</taxon>
    </lineage>
</organism>
<proteinExistence type="predicted"/>
<dbReference type="InterPro" id="IPR002734">
    <property type="entry name" value="RibDG_C"/>
</dbReference>
<sequence length="171" mass="19383">MPVNIAIYMHITVNGIIARLDNSDFSSESAKMDFLKTMKKYKVNVIGRNTFNVAAKGSSFPLEGLNIVVTKHKIKLKKEWKNVIVTDKKPKEIIRIIEEKGYSSAMVAGGALATSFLKENLVNEIYLNIEPLALGKGIPLFSNENFEKKLKLLQVKRFSKDEVRLHYKILN</sequence>
<dbReference type="Pfam" id="PF01872">
    <property type="entry name" value="RibD_C"/>
    <property type="match status" value="1"/>
</dbReference>
<evidence type="ECO:0000313" key="3">
    <source>
        <dbReference type="Proteomes" id="UP000009375"/>
    </source>
</evidence>
<evidence type="ECO:0000259" key="1">
    <source>
        <dbReference type="Pfam" id="PF01872"/>
    </source>
</evidence>
<dbReference type="InterPro" id="IPR050765">
    <property type="entry name" value="Riboflavin_Biosynth_HTPR"/>
</dbReference>
<dbReference type="PANTHER" id="PTHR38011">
    <property type="entry name" value="DIHYDROFOLATE REDUCTASE FAMILY PROTEIN (AFU_ORTHOLOGUE AFUA_8G06820)"/>
    <property type="match status" value="1"/>
</dbReference>
<dbReference type="GO" id="GO:0008703">
    <property type="term" value="F:5-amino-6-(5-phosphoribosylamino)uracil reductase activity"/>
    <property type="evidence" value="ECO:0007669"/>
    <property type="project" value="InterPro"/>
</dbReference>
<evidence type="ECO:0000313" key="2">
    <source>
        <dbReference type="EMBL" id="EEZ93129.1"/>
    </source>
</evidence>
<dbReference type="GO" id="GO:0009231">
    <property type="term" value="P:riboflavin biosynthetic process"/>
    <property type="evidence" value="ECO:0007669"/>
    <property type="project" value="InterPro"/>
</dbReference>
<reference evidence="2 3" key="1">
    <citation type="journal article" date="2010" name="Proc. Natl. Acad. Sci. U.S.A.">
        <title>Enigmatic, ultrasmall, uncultivated Archaea.</title>
        <authorList>
            <person name="Baker B.J."/>
            <person name="Comolli L.R."/>
            <person name="Dick G.J."/>
            <person name="Hauser L.J."/>
            <person name="Hyatt D."/>
            <person name="Dill B.D."/>
            <person name="Land M.L."/>
            <person name="Verberkmoes N.C."/>
            <person name="Hettich R.L."/>
            <person name="Banfield J.F."/>
        </authorList>
    </citation>
    <scope>NUCLEOTIDE SEQUENCE [LARGE SCALE GENOMIC DNA]</scope>
</reference>
<accession>D2EER8</accession>
<protein>
    <submittedName>
        <fullName evidence="2">Dihydrofolate reductase region</fullName>
    </submittedName>
</protein>
<dbReference type="EMBL" id="GG730041">
    <property type="protein sequence ID" value="EEZ93129.1"/>
    <property type="molecule type" value="Genomic_DNA"/>
</dbReference>